<dbReference type="SUPFAM" id="SSF161098">
    <property type="entry name" value="MetI-like"/>
    <property type="match status" value="2"/>
</dbReference>
<evidence type="ECO:0000256" key="2">
    <source>
        <dbReference type="ARBA" id="ARBA00022448"/>
    </source>
</evidence>
<keyword evidence="4 7" id="KW-0812">Transmembrane</keyword>
<feature type="transmembrane region" description="Helical" evidence="7">
    <location>
        <begin position="443"/>
        <end position="466"/>
    </location>
</feature>
<keyword evidence="6 7" id="KW-0472">Membrane</keyword>
<feature type="transmembrane region" description="Helical" evidence="7">
    <location>
        <begin position="398"/>
        <end position="423"/>
    </location>
</feature>
<feature type="transmembrane region" description="Helical" evidence="7">
    <location>
        <begin position="499"/>
        <end position="518"/>
    </location>
</feature>
<dbReference type="EMBL" id="LJZR01000011">
    <property type="protein sequence ID" value="KPQ35568.1"/>
    <property type="molecule type" value="Genomic_DNA"/>
</dbReference>
<evidence type="ECO:0000256" key="4">
    <source>
        <dbReference type="ARBA" id="ARBA00022692"/>
    </source>
</evidence>
<evidence type="ECO:0000313" key="10">
    <source>
        <dbReference type="Proteomes" id="UP000050465"/>
    </source>
</evidence>
<protein>
    <submittedName>
        <fullName evidence="9">ABC-type iron(III) uptake system permease component FbpB</fullName>
    </submittedName>
</protein>
<gene>
    <name evidence="9" type="primary">fbpB</name>
    <name evidence="9" type="ORF">HLUCCA11_09970</name>
</gene>
<dbReference type="InterPro" id="IPR035906">
    <property type="entry name" value="MetI-like_sf"/>
</dbReference>
<evidence type="ECO:0000256" key="1">
    <source>
        <dbReference type="ARBA" id="ARBA00004651"/>
    </source>
</evidence>
<feature type="transmembrane region" description="Helical" evidence="7">
    <location>
        <begin position="548"/>
        <end position="571"/>
    </location>
</feature>
<feature type="transmembrane region" description="Helical" evidence="7">
    <location>
        <begin position="89"/>
        <end position="111"/>
    </location>
</feature>
<sequence>MPRLRPSSPTSNLSTSNPYSIATATPKRWPLDIARGAKAINGWSSITWIVALLVCLPVLVVLGSVFVNAGEVWAHLADTVLTTYITNSLILMVGVGAGVLCIGVSTAWLVTMCRFPGVRIFEWALLLPLAAPAYLLAYTYTDWLEYFGPVQTGLRSLFGWQSATDYWFPNMRSIGGAIAMFTLTLYPYVYMLARVAFLEQSVCTLEASRSLGCGPWRSFAKVAVPLARPAIMAGLSLALMETLNDFGTVQYFSVPTFTTGIYRTWFGMGEQIAAAQLSTVLILFVLVLILLERWSRRQAQYYQANNSLQAPTPYQLGPIRGLLAFCTCLLPISLGILLPGYLLLLLVKNNFSDVLGDQFIMLATNSLMLGGMTAGIALFIALILAYGQRLNGSRPIRLGVQLASMGYGIPGAVIAVGILIPVARLDRAIASGANALFGISPGLLISGTVTALIFAYLVRFLAVALGSVESGLTKIRPNLDDAARSLGYTPTKTLTKVHAPLMLGSLLTAVMLVFVDVMKELPATLVMRPFNFDTLAVRVYQYASDERLAAAAAPALSILIVGLLPVIVLSWQITQSRRVRQ</sequence>
<dbReference type="STRING" id="1666911.HLUCCA11_09970"/>
<feature type="transmembrane region" description="Helical" evidence="7">
    <location>
        <begin position="322"/>
        <end position="347"/>
    </location>
</feature>
<dbReference type="AlphaFoldDB" id="A0A0P7YWX8"/>
<feature type="transmembrane region" description="Helical" evidence="7">
    <location>
        <begin position="218"/>
        <end position="240"/>
    </location>
</feature>
<dbReference type="FunFam" id="1.10.3720.10:FF:000088">
    <property type="entry name" value="Iron(III) ABC transporter, permease protein"/>
    <property type="match status" value="1"/>
</dbReference>
<evidence type="ECO:0000256" key="5">
    <source>
        <dbReference type="ARBA" id="ARBA00022989"/>
    </source>
</evidence>
<dbReference type="Gene3D" id="1.10.3720.10">
    <property type="entry name" value="MetI-like"/>
    <property type="match status" value="2"/>
</dbReference>
<feature type="transmembrane region" description="Helical" evidence="7">
    <location>
        <begin position="123"/>
        <end position="141"/>
    </location>
</feature>
<evidence type="ECO:0000256" key="6">
    <source>
        <dbReference type="ARBA" id="ARBA00023136"/>
    </source>
</evidence>
<proteinExistence type="inferred from homology"/>
<evidence type="ECO:0000256" key="3">
    <source>
        <dbReference type="ARBA" id="ARBA00022475"/>
    </source>
</evidence>
<comment type="subcellular location">
    <subcellularLocation>
        <location evidence="1 7">Cell membrane</location>
        <topology evidence="1 7">Multi-pass membrane protein</topology>
    </subcellularLocation>
</comment>
<dbReference type="Pfam" id="PF00528">
    <property type="entry name" value="BPD_transp_1"/>
    <property type="match status" value="2"/>
</dbReference>
<feature type="transmembrane region" description="Helical" evidence="7">
    <location>
        <begin position="174"/>
        <end position="197"/>
    </location>
</feature>
<dbReference type="PROSITE" id="PS50928">
    <property type="entry name" value="ABC_TM1"/>
    <property type="match status" value="2"/>
</dbReference>
<comment type="caution">
    <text evidence="9">The sequence shown here is derived from an EMBL/GenBank/DDBJ whole genome shotgun (WGS) entry which is preliminary data.</text>
</comment>
<dbReference type="InterPro" id="IPR000515">
    <property type="entry name" value="MetI-like"/>
</dbReference>
<evidence type="ECO:0000259" key="8">
    <source>
        <dbReference type="PROSITE" id="PS50928"/>
    </source>
</evidence>
<dbReference type="GO" id="GO:0005886">
    <property type="term" value="C:plasma membrane"/>
    <property type="evidence" value="ECO:0007669"/>
    <property type="project" value="UniProtKB-SubCell"/>
</dbReference>
<feature type="transmembrane region" description="Helical" evidence="7">
    <location>
        <begin position="45"/>
        <end position="69"/>
    </location>
</feature>
<dbReference type="Proteomes" id="UP000050465">
    <property type="component" value="Unassembled WGS sequence"/>
</dbReference>
<organism evidence="9 10">
    <name type="scientific">Phormidesmis priestleyi Ana</name>
    <dbReference type="NCBI Taxonomy" id="1666911"/>
    <lineage>
        <taxon>Bacteria</taxon>
        <taxon>Bacillati</taxon>
        <taxon>Cyanobacteriota</taxon>
        <taxon>Cyanophyceae</taxon>
        <taxon>Leptolyngbyales</taxon>
        <taxon>Leptolyngbyaceae</taxon>
        <taxon>Phormidesmis</taxon>
    </lineage>
</organism>
<feature type="domain" description="ABC transmembrane type-1" evidence="8">
    <location>
        <begin position="85"/>
        <end position="292"/>
    </location>
</feature>
<dbReference type="PANTHER" id="PTHR30183">
    <property type="entry name" value="MOLYBDENUM TRANSPORT SYSTEM PERMEASE PROTEIN MODB"/>
    <property type="match status" value="1"/>
</dbReference>
<dbReference type="PANTHER" id="PTHR30183:SF2">
    <property type="entry name" value="IRON UTILIZATION PROTEIN"/>
    <property type="match status" value="1"/>
</dbReference>
<keyword evidence="5 7" id="KW-1133">Transmembrane helix</keyword>
<accession>A0A0P7YWX8</accession>
<feature type="domain" description="ABC transmembrane type-1" evidence="8">
    <location>
        <begin position="363"/>
        <end position="569"/>
    </location>
</feature>
<keyword evidence="2 7" id="KW-0813">Transport</keyword>
<dbReference type="GO" id="GO:0055085">
    <property type="term" value="P:transmembrane transport"/>
    <property type="evidence" value="ECO:0007669"/>
    <property type="project" value="InterPro"/>
</dbReference>
<name>A0A0P7YWX8_9CYAN</name>
<evidence type="ECO:0000313" key="9">
    <source>
        <dbReference type="EMBL" id="KPQ35568.1"/>
    </source>
</evidence>
<feature type="transmembrane region" description="Helical" evidence="7">
    <location>
        <begin position="367"/>
        <end position="386"/>
    </location>
</feature>
<evidence type="ECO:0000256" key="7">
    <source>
        <dbReference type="RuleBase" id="RU363032"/>
    </source>
</evidence>
<reference evidence="9 10" key="1">
    <citation type="submission" date="2015-09" db="EMBL/GenBank/DDBJ databases">
        <title>Identification and resolution of microdiversity through metagenomic sequencing of parallel consortia.</title>
        <authorList>
            <person name="Nelson W.C."/>
            <person name="Romine M.F."/>
            <person name="Lindemann S.R."/>
        </authorList>
    </citation>
    <scope>NUCLEOTIDE SEQUENCE [LARGE SCALE GENOMIC DNA]</scope>
    <source>
        <strain evidence="9">Ana</strain>
    </source>
</reference>
<dbReference type="CDD" id="cd06261">
    <property type="entry name" value="TM_PBP2"/>
    <property type="match status" value="2"/>
</dbReference>
<feature type="transmembrane region" description="Helical" evidence="7">
    <location>
        <begin position="272"/>
        <end position="291"/>
    </location>
</feature>
<dbReference type="PATRIC" id="fig|1666911.3.peg.5319"/>
<comment type="similarity">
    <text evidence="7">Belongs to the binding-protein-dependent transport system permease family.</text>
</comment>
<keyword evidence="3" id="KW-1003">Cell membrane</keyword>